<keyword evidence="1" id="KW-1133">Transmembrane helix</keyword>
<evidence type="ECO:0000256" key="1">
    <source>
        <dbReference type="SAM" id="Phobius"/>
    </source>
</evidence>
<sequence length="147" mass="16948">MLALLIGPLYKSVIFLVQYPQNHGYQYNTSGYPKPLGEILFESLFWVGCLTSIILYIRLKAAGWYLTIAYNIILLFFTILLSALSIKYHDYDIGLFLSAGCLIWLLLYNRRKIVRLNFAIGKVNYWPLASIILFICLAAIKCYHVIK</sequence>
<feature type="transmembrane region" description="Helical" evidence="1">
    <location>
        <begin position="64"/>
        <end position="85"/>
    </location>
</feature>
<keyword evidence="1" id="KW-0812">Transmembrane</keyword>
<organism evidence="2 3">
    <name type="scientific">Mucilaginibacter paludis DSM 18603</name>
    <dbReference type="NCBI Taxonomy" id="714943"/>
    <lineage>
        <taxon>Bacteria</taxon>
        <taxon>Pseudomonadati</taxon>
        <taxon>Bacteroidota</taxon>
        <taxon>Sphingobacteriia</taxon>
        <taxon>Sphingobacteriales</taxon>
        <taxon>Sphingobacteriaceae</taxon>
        <taxon>Mucilaginibacter</taxon>
    </lineage>
</organism>
<evidence type="ECO:0000313" key="2">
    <source>
        <dbReference type="EMBL" id="EHQ29894.1"/>
    </source>
</evidence>
<dbReference type="HOGENOM" id="CLU_1765957_0_0_10"/>
<keyword evidence="3" id="KW-1185">Reference proteome</keyword>
<accession>H1Y7P9</accession>
<protein>
    <submittedName>
        <fullName evidence="2">Uncharacterized protein</fullName>
    </submittedName>
</protein>
<gene>
    <name evidence="2" type="ORF">Mucpa_5827</name>
</gene>
<proteinExistence type="predicted"/>
<feature type="transmembrane region" description="Helical" evidence="1">
    <location>
        <begin position="39"/>
        <end position="57"/>
    </location>
</feature>
<dbReference type="Proteomes" id="UP000002774">
    <property type="component" value="Chromosome"/>
</dbReference>
<name>H1Y7P9_9SPHI</name>
<feature type="transmembrane region" description="Helical" evidence="1">
    <location>
        <begin position="91"/>
        <end position="108"/>
    </location>
</feature>
<dbReference type="AlphaFoldDB" id="H1Y7P9"/>
<feature type="transmembrane region" description="Helical" evidence="1">
    <location>
        <begin position="128"/>
        <end position="146"/>
    </location>
</feature>
<dbReference type="EMBL" id="CM001403">
    <property type="protein sequence ID" value="EHQ29894.1"/>
    <property type="molecule type" value="Genomic_DNA"/>
</dbReference>
<keyword evidence="1" id="KW-0472">Membrane</keyword>
<evidence type="ECO:0000313" key="3">
    <source>
        <dbReference type="Proteomes" id="UP000002774"/>
    </source>
</evidence>
<reference evidence="2" key="1">
    <citation type="submission" date="2011-09" db="EMBL/GenBank/DDBJ databases">
        <title>The permanent draft genome of Mucilaginibacter paludis DSM 18603.</title>
        <authorList>
            <consortium name="US DOE Joint Genome Institute (JGI-PGF)"/>
            <person name="Lucas S."/>
            <person name="Han J."/>
            <person name="Lapidus A."/>
            <person name="Bruce D."/>
            <person name="Goodwin L."/>
            <person name="Pitluck S."/>
            <person name="Peters L."/>
            <person name="Kyrpides N."/>
            <person name="Mavromatis K."/>
            <person name="Ivanova N."/>
            <person name="Mikhailova N."/>
            <person name="Held B."/>
            <person name="Detter J.C."/>
            <person name="Tapia R."/>
            <person name="Han C."/>
            <person name="Land M."/>
            <person name="Hauser L."/>
            <person name="Markowitz V."/>
            <person name="Cheng J.-F."/>
            <person name="Hugenholtz P."/>
            <person name="Woyke T."/>
            <person name="Wu D."/>
            <person name="Tindall B."/>
            <person name="Brambilla E."/>
            <person name="Klenk H.-P."/>
            <person name="Eisen J.A."/>
        </authorList>
    </citation>
    <scope>NUCLEOTIDE SEQUENCE [LARGE SCALE GENOMIC DNA]</scope>
    <source>
        <strain evidence="2">DSM 18603</strain>
    </source>
</reference>